<reference evidence="3" key="1">
    <citation type="submission" date="2023-06" db="EMBL/GenBank/DDBJ databases">
        <authorList>
            <person name="Delattre M."/>
        </authorList>
    </citation>
    <scope>NUCLEOTIDE SEQUENCE</scope>
    <source>
        <strain evidence="3">AF72</strain>
    </source>
</reference>
<evidence type="ECO:0000256" key="1">
    <source>
        <dbReference type="SAM" id="MobiDB-lite"/>
    </source>
</evidence>
<evidence type="ECO:0000256" key="2">
    <source>
        <dbReference type="SAM" id="Phobius"/>
    </source>
</evidence>
<feature type="compositionally biased region" description="Basic and acidic residues" evidence="1">
    <location>
        <begin position="79"/>
        <end position="105"/>
    </location>
</feature>
<feature type="region of interest" description="Disordered" evidence="1">
    <location>
        <begin position="59"/>
        <end position="188"/>
    </location>
</feature>
<organism evidence="3 4">
    <name type="scientific">Mesorhabditis spiculigera</name>
    <dbReference type="NCBI Taxonomy" id="96644"/>
    <lineage>
        <taxon>Eukaryota</taxon>
        <taxon>Metazoa</taxon>
        <taxon>Ecdysozoa</taxon>
        <taxon>Nematoda</taxon>
        <taxon>Chromadorea</taxon>
        <taxon>Rhabditida</taxon>
        <taxon>Rhabditina</taxon>
        <taxon>Rhabditomorpha</taxon>
        <taxon>Rhabditoidea</taxon>
        <taxon>Rhabditidae</taxon>
        <taxon>Mesorhabditinae</taxon>
        <taxon>Mesorhabditis</taxon>
    </lineage>
</organism>
<dbReference type="AlphaFoldDB" id="A0AA36G003"/>
<dbReference type="Proteomes" id="UP001177023">
    <property type="component" value="Unassembled WGS sequence"/>
</dbReference>
<keyword evidence="2" id="KW-1133">Transmembrane helix</keyword>
<gene>
    <name evidence="3" type="ORF">MSPICULIGERA_LOCUS11629</name>
</gene>
<feature type="transmembrane region" description="Helical" evidence="2">
    <location>
        <begin position="26"/>
        <end position="50"/>
    </location>
</feature>
<feature type="compositionally biased region" description="Polar residues" evidence="1">
    <location>
        <begin position="59"/>
        <end position="73"/>
    </location>
</feature>
<proteinExistence type="predicted"/>
<evidence type="ECO:0000313" key="4">
    <source>
        <dbReference type="Proteomes" id="UP001177023"/>
    </source>
</evidence>
<name>A0AA36G003_9BILA</name>
<evidence type="ECO:0000313" key="3">
    <source>
        <dbReference type="EMBL" id="CAJ0573266.1"/>
    </source>
</evidence>
<evidence type="ECO:0008006" key="5">
    <source>
        <dbReference type="Google" id="ProtNLM"/>
    </source>
</evidence>
<keyword evidence="2" id="KW-0472">Membrane</keyword>
<dbReference type="EMBL" id="CATQJA010002617">
    <property type="protein sequence ID" value="CAJ0573266.1"/>
    <property type="molecule type" value="Genomic_DNA"/>
</dbReference>
<protein>
    <recommendedName>
        <fullName evidence="5">Transmembrane protein</fullName>
    </recommendedName>
</protein>
<keyword evidence="2" id="KW-0812">Transmembrane</keyword>
<feature type="non-terminal residue" evidence="3">
    <location>
        <position position="188"/>
    </location>
</feature>
<accession>A0AA36G003</accession>
<comment type="caution">
    <text evidence="3">The sequence shown here is derived from an EMBL/GenBank/DDBJ whole genome shotgun (WGS) entry which is preliminary data.</text>
</comment>
<keyword evidence="4" id="KW-1185">Reference proteome</keyword>
<feature type="compositionally biased region" description="Basic and acidic residues" evidence="1">
    <location>
        <begin position="177"/>
        <end position="188"/>
    </location>
</feature>
<sequence length="188" mass="20939">MYNPSMVRYDDWVAAKLKLANRTTAALSFGGLLLYSVTWLLLAPFIYVLFEDEPDIEATQRTQDNTQGDSSKSGSRKVAKPEPARKKNTETLKENKTQTEKERTKASNTTKTGAAAADADKSRSSGGSESQETKEKRRYNVKIISDKSAVQEKGAAGAMDTDEKRKEMADLLQKPRISNEKPKRSEDE</sequence>